<name>A0AA88KH41_NAELO</name>
<dbReference type="GeneID" id="68099788"/>
<accession>A0AA88KH41</accession>
<evidence type="ECO:0000256" key="1">
    <source>
        <dbReference type="SAM" id="Phobius"/>
    </source>
</evidence>
<evidence type="ECO:0000256" key="2">
    <source>
        <dbReference type="SAM" id="SignalP"/>
    </source>
</evidence>
<dbReference type="RefSeq" id="XP_044546457.1">
    <property type="nucleotide sequence ID" value="XM_044697288.1"/>
</dbReference>
<sequence length="323" mass="35312">MMTFSYAFSALLLVPLFVLFSSSTHAQIVPSIQFNQAIDSAMAELQSESSFTSFVQQALPYYSVPYCGTKPNYPTFSPIPSNVKSLICCGPYKPTEDNWSSVYRKVSNGLADKLNSKFGLQLSAVYKPINTTEFGYFESLRRAVNTGACDVVVSDTTHTKERAAVVNFATCAYGSSSSGFLRTSLDSNGTYIDELSKLNSPNYIVAFYASTVYEIAANTSLPLAQKIRVTSLDTDPYNLVLQNKIHALISDAADLNAWKAANSDKCSNCYVKAFGELAPFGIFTAQTTRSSSIGFILHRIGMSQLMMIAVLSMTVLISVFHII</sequence>
<comment type="caution">
    <text evidence="3">The sequence shown here is derived from an EMBL/GenBank/DDBJ whole genome shotgun (WGS) entry which is preliminary data.</text>
</comment>
<keyword evidence="1" id="KW-1133">Transmembrane helix</keyword>
<feature type="signal peptide" evidence="2">
    <location>
        <begin position="1"/>
        <end position="26"/>
    </location>
</feature>
<evidence type="ECO:0008006" key="5">
    <source>
        <dbReference type="Google" id="ProtNLM"/>
    </source>
</evidence>
<keyword evidence="2" id="KW-0732">Signal</keyword>
<dbReference type="AlphaFoldDB" id="A0AA88KH41"/>
<evidence type="ECO:0000313" key="3">
    <source>
        <dbReference type="EMBL" id="KAG2379195.1"/>
    </source>
</evidence>
<protein>
    <recommendedName>
        <fullName evidence="5">Solute-binding protein family 3/N-terminal domain-containing protein</fullName>
    </recommendedName>
</protein>
<dbReference type="Proteomes" id="UP000816034">
    <property type="component" value="Unassembled WGS sequence"/>
</dbReference>
<evidence type="ECO:0000313" key="4">
    <source>
        <dbReference type="Proteomes" id="UP000816034"/>
    </source>
</evidence>
<reference evidence="3 4" key="1">
    <citation type="journal article" date="2018" name="BMC Genomics">
        <title>The genome of Naegleria lovaniensis, the basis for a comparative approach to unravel pathogenicity factors of the human pathogenic amoeba N. fowleri.</title>
        <authorList>
            <person name="Liechti N."/>
            <person name="Schurch N."/>
            <person name="Bruggmann R."/>
            <person name="Wittwer M."/>
        </authorList>
    </citation>
    <scope>NUCLEOTIDE SEQUENCE [LARGE SCALE GENOMIC DNA]</scope>
    <source>
        <strain evidence="3 4">ATCC 30569</strain>
    </source>
</reference>
<proteinExistence type="predicted"/>
<keyword evidence="4" id="KW-1185">Reference proteome</keyword>
<feature type="chain" id="PRO_5041724654" description="Solute-binding protein family 3/N-terminal domain-containing protein" evidence="2">
    <location>
        <begin position="27"/>
        <end position="323"/>
    </location>
</feature>
<feature type="transmembrane region" description="Helical" evidence="1">
    <location>
        <begin position="300"/>
        <end position="322"/>
    </location>
</feature>
<keyword evidence="1" id="KW-0812">Transmembrane</keyword>
<dbReference type="SUPFAM" id="SSF53850">
    <property type="entry name" value="Periplasmic binding protein-like II"/>
    <property type="match status" value="1"/>
</dbReference>
<dbReference type="Gene3D" id="3.40.190.10">
    <property type="entry name" value="Periplasmic binding protein-like II"/>
    <property type="match status" value="2"/>
</dbReference>
<keyword evidence="1" id="KW-0472">Membrane</keyword>
<gene>
    <name evidence="3" type="ORF">C9374_007334</name>
</gene>
<organism evidence="3 4">
    <name type="scientific">Naegleria lovaniensis</name>
    <name type="common">Amoeba</name>
    <dbReference type="NCBI Taxonomy" id="51637"/>
    <lineage>
        <taxon>Eukaryota</taxon>
        <taxon>Discoba</taxon>
        <taxon>Heterolobosea</taxon>
        <taxon>Tetramitia</taxon>
        <taxon>Eutetramitia</taxon>
        <taxon>Vahlkampfiidae</taxon>
        <taxon>Naegleria</taxon>
    </lineage>
</organism>
<dbReference type="EMBL" id="PYSW02000029">
    <property type="protein sequence ID" value="KAG2379195.1"/>
    <property type="molecule type" value="Genomic_DNA"/>
</dbReference>